<comment type="caution">
    <text evidence="8">The sequence shown here is derived from an EMBL/GenBank/DDBJ whole genome shotgun (WGS) entry which is preliminary data.</text>
</comment>
<evidence type="ECO:0000256" key="3">
    <source>
        <dbReference type="ARBA" id="ARBA00022475"/>
    </source>
</evidence>
<dbReference type="PANTHER" id="PTHR23513">
    <property type="entry name" value="INTEGRAL MEMBRANE EFFLUX PROTEIN-RELATED"/>
    <property type="match status" value="1"/>
</dbReference>
<evidence type="ECO:0000256" key="5">
    <source>
        <dbReference type="ARBA" id="ARBA00022989"/>
    </source>
</evidence>
<dbReference type="PRINTS" id="PR01988">
    <property type="entry name" value="EXPORTERBACE"/>
</dbReference>
<evidence type="ECO:0000256" key="6">
    <source>
        <dbReference type="ARBA" id="ARBA00023136"/>
    </source>
</evidence>
<organism evidence="8 9">
    <name type="scientific">Plantactinospora siamensis</name>
    <dbReference type="NCBI Taxonomy" id="555372"/>
    <lineage>
        <taxon>Bacteria</taxon>
        <taxon>Bacillati</taxon>
        <taxon>Actinomycetota</taxon>
        <taxon>Actinomycetes</taxon>
        <taxon>Micromonosporales</taxon>
        <taxon>Micromonosporaceae</taxon>
        <taxon>Plantactinospora</taxon>
    </lineage>
</organism>
<protein>
    <submittedName>
        <fullName evidence="8">MFS transporter</fullName>
    </submittedName>
</protein>
<keyword evidence="5 7" id="KW-1133">Transmembrane helix</keyword>
<feature type="transmembrane region" description="Helical" evidence="7">
    <location>
        <begin position="237"/>
        <end position="260"/>
    </location>
</feature>
<proteinExistence type="predicted"/>
<dbReference type="InterPro" id="IPR036259">
    <property type="entry name" value="MFS_trans_sf"/>
</dbReference>
<dbReference type="Gene3D" id="1.20.1250.20">
    <property type="entry name" value="MFS general substrate transporter like domains"/>
    <property type="match status" value="1"/>
</dbReference>
<dbReference type="Pfam" id="PF05977">
    <property type="entry name" value="MFS_3"/>
    <property type="match status" value="1"/>
</dbReference>
<dbReference type="EMBL" id="JBHLUE010000009">
    <property type="protein sequence ID" value="MFC0564942.1"/>
    <property type="molecule type" value="Genomic_DNA"/>
</dbReference>
<sequence>MAVDPADPVRPTGSTPVPPAYRNGPFLRYVAGQAVSVLGDQVWYVALSWTAVRVASPGVAGVVLAVSSLPRLVLLLVGGALADRYDPRRLMIGSDLGRLLVSLVAAAVAALSPGVPLLIAVALLFGLADAVFLPAAGTVLPRLLHPEQLASGNATTTMAARLALTLGAPLGGILVAAGGLALACVVNAVTFAVSVLALLWVRPRPAPPAAAPEADRRLTGALREGLGYLVRHRTLRILLLVSLLTNLGFVGPMNVGLALVSDLRGWGAAGIGQLLAGFGVGAIVGAAAMARLRLPERSTAAACAAVQGLAVFAVAVGGTRWFAVGCCVLVGMTSGPLAIVIVTVTQRMTEDRFRGRVTSVNTLANLGITPLAIAAMGALAGWVGTVPAFAASASLELLAAFACLLWLRIPAEPPRPAAPAAWRQPAAPGSAHSQRG</sequence>
<evidence type="ECO:0000256" key="4">
    <source>
        <dbReference type="ARBA" id="ARBA00022692"/>
    </source>
</evidence>
<feature type="transmembrane region" description="Helical" evidence="7">
    <location>
        <begin position="266"/>
        <end position="287"/>
    </location>
</feature>
<evidence type="ECO:0000313" key="8">
    <source>
        <dbReference type="EMBL" id="MFC0564942.1"/>
    </source>
</evidence>
<dbReference type="SUPFAM" id="SSF103473">
    <property type="entry name" value="MFS general substrate transporter"/>
    <property type="match status" value="1"/>
</dbReference>
<feature type="transmembrane region" description="Helical" evidence="7">
    <location>
        <begin position="173"/>
        <end position="201"/>
    </location>
</feature>
<feature type="transmembrane region" description="Helical" evidence="7">
    <location>
        <begin position="299"/>
        <end position="316"/>
    </location>
</feature>
<feature type="transmembrane region" description="Helical" evidence="7">
    <location>
        <begin position="99"/>
        <end position="125"/>
    </location>
</feature>
<dbReference type="PANTHER" id="PTHR23513:SF17">
    <property type="entry name" value="MEMBRANE PROTEIN"/>
    <property type="match status" value="1"/>
</dbReference>
<keyword evidence="2" id="KW-0813">Transport</keyword>
<evidence type="ECO:0000256" key="2">
    <source>
        <dbReference type="ARBA" id="ARBA00022448"/>
    </source>
</evidence>
<keyword evidence="9" id="KW-1185">Reference proteome</keyword>
<dbReference type="InterPro" id="IPR022324">
    <property type="entry name" value="Bacilysin_exporter_BacE_put"/>
</dbReference>
<evidence type="ECO:0000256" key="1">
    <source>
        <dbReference type="ARBA" id="ARBA00004651"/>
    </source>
</evidence>
<feature type="transmembrane region" description="Helical" evidence="7">
    <location>
        <begin position="322"/>
        <end position="342"/>
    </location>
</feature>
<name>A0ABV6NVY2_9ACTN</name>
<keyword evidence="3" id="KW-1003">Cell membrane</keyword>
<evidence type="ECO:0000256" key="7">
    <source>
        <dbReference type="SAM" id="Phobius"/>
    </source>
</evidence>
<feature type="transmembrane region" description="Helical" evidence="7">
    <location>
        <begin position="363"/>
        <end position="383"/>
    </location>
</feature>
<evidence type="ECO:0000313" key="9">
    <source>
        <dbReference type="Proteomes" id="UP001589894"/>
    </source>
</evidence>
<reference evidence="8 9" key="1">
    <citation type="submission" date="2024-09" db="EMBL/GenBank/DDBJ databases">
        <authorList>
            <person name="Sun Q."/>
            <person name="Mori K."/>
        </authorList>
    </citation>
    <scope>NUCLEOTIDE SEQUENCE [LARGE SCALE GENOMIC DNA]</scope>
    <source>
        <strain evidence="8 9">TBRC 2205</strain>
    </source>
</reference>
<accession>A0ABV6NVY2</accession>
<dbReference type="RefSeq" id="WP_377338350.1">
    <property type="nucleotide sequence ID" value="NZ_JBHLUE010000009.1"/>
</dbReference>
<keyword evidence="4 7" id="KW-0812">Transmembrane</keyword>
<keyword evidence="6 7" id="KW-0472">Membrane</keyword>
<dbReference type="InterPro" id="IPR010290">
    <property type="entry name" value="TM_effector"/>
</dbReference>
<dbReference type="CDD" id="cd06173">
    <property type="entry name" value="MFS_MefA_like"/>
    <property type="match status" value="1"/>
</dbReference>
<gene>
    <name evidence="8" type="ORF">ACFFHU_12455</name>
</gene>
<dbReference type="Proteomes" id="UP001589894">
    <property type="component" value="Unassembled WGS sequence"/>
</dbReference>
<comment type="subcellular location">
    <subcellularLocation>
        <location evidence="1">Cell membrane</location>
        <topology evidence="1">Multi-pass membrane protein</topology>
    </subcellularLocation>
</comment>
<feature type="transmembrane region" description="Helical" evidence="7">
    <location>
        <begin position="58"/>
        <end position="78"/>
    </location>
</feature>